<dbReference type="PANTHER" id="PTHR22745:SF0">
    <property type="entry name" value="PROTHYMOSIN ALPHA"/>
    <property type="match status" value="1"/>
</dbReference>
<comment type="subcellular location">
    <subcellularLocation>
        <location evidence="1">Nucleus</location>
    </subcellularLocation>
</comment>
<evidence type="ECO:0000313" key="9">
    <source>
        <dbReference type="Proteomes" id="UP000662637"/>
    </source>
</evidence>
<comment type="caution">
    <text evidence="8">The sequence shown here is derived from an EMBL/GenBank/DDBJ whole genome shotgun (WGS) entry which is preliminary data.</text>
</comment>
<organism evidence="8 9">
    <name type="scientific">Marmota monax</name>
    <name type="common">Woodchuck</name>
    <dbReference type="NCBI Taxonomy" id="9995"/>
    <lineage>
        <taxon>Eukaryota</taxon>
        <taxon>Metazoa</taxon>
        <taxon>Chordata</taxon>
        <taxon>Craniata</taxon>
        <taxon>Vertebrata</taxon>
        <taxon>Euteleostomi</taxon>
        <taxon>Mammalia</taxon>
        <taxon>Eutheria</taxon>
        <taxon>Euarchontoglires</taxon>
        <taxon>Glires</taxon>
        <taxon>Rodentia</taxon>
        <taxon>Sciuromorpha</taxon>
        <taxon>Sciuridae</taxon>
        <taxon>Xerinae</taxon>
        <taxon>Marmotini</taxon>
        <taxon>Marmota</taxon>
    </lineage>
</organism>
<reference evidence="8" key="1">
    <citation type="submission" date="2020-08" db="EMBL/GenBank/DDBJ databases">
        <authorList>
            <person name="Shumante A."/>
            <person name="Zimin A.V."/>
            <person name="Puiu D."/>
            <person name="Salzberg S.L."/>
        </authorList>
    </citation>
    <scope>NUCLEOTIDE SEQUENCE</scope>
    <source>
        <strain evidence="8">WC2-LM</strain>
        <tissue evidence="8">Liver</tissue>
    </source>
</reference>
<dbReference type="GO" id="GO:0045944">
    <property type="term" value="P:positive regulation of transcription by RNA polymerase II"/>
    <property type="evidence" value="ECO:0007669"/>
    <property type="project" value="TreeGrafter"/>
</dbReference>
<dbReference type="Pfam" id="PF03247">
    <property type="entry name" value="Prothymosin"/>
    <property type="match status" value="1"/>
</dbReference>
<feature type="compositionally biased region" description="Basic and acidic residues" evidence="7">
    <location>
        <begin position="143"/>
        <end position="152"/>
    </location>
</feature>
<protein>
    <recommendedName>
        <fullName evidence="6">Prothymosin alpha</fullName>
    </recommendedName>
</protein>
<feature type="compositionally biased region" description="Acidic residues" evidence="7">
    <location>
        <begin position="90"/>
        <end position="127"/>
    </location>
</feature>
<keyword evidence="3" id="KW-0539">Nucleus</keyword>
<proteinExistence type="inferred from homology"/>
<evidence type="ECO:0000256" key="6">
    <source>
        <dbReference type="ARBA" id="ARBA00040447"/>
    </source>
</evidence>
<name>A0A834R3U9_MARMO</name>
<comment type="function">
    <text evidence="4">Prothymosin alpha may mediate immune function by conferring resistance to certain opportunistic infections.</text>
</comment>
<accession>A0A834R3U9</accession>
<comment type="subunit">
    <text evidence="5">Interacts with NUPR1; regulates apoptotic process.</text>
</comment>
<dbReference type="Proteomes" id="UP000662637">
    <property type="component" value="Unassembled WGS sequence"/>
</dbReference>
<feature type="region of interest" description="Disordered" evidence="7">
    <location>
        <begin position="81"/>
        <end position="152"/>
    </location>
</feature>
<dbReference type="GO" id="GO:0042393">
    <property type="term" value="F:histone binding"/>
    <property type="evidence" value="ECO:0007669"/>
    <property type="project" value="TreeGrafter"/>
</dbReference>
<dbReference type="EMBL" id="WJEC01000019">
    <property type="protein sequence ID" value="KAF7487013.1"/>
    <property type="molecule type" value="Genomic_DNA"/>
</dbReference>
<evidence type="ECO:0000313" key="8">
    <source>
        <dbReference type="EMBL" id="KAF7487013.1"/>
    </source>
</evidence>
<sequence length="152" mass="16826">MGEHMLEQNLSSRLAALKSHLCIVPGYSSPLPQHLHAPPLQPRTPAALSPQSLHSSFLFNPLYGITGTLHHVRRGLWTLALKSPPKENGEQEADNEVDEEEEEGGEEKEEEEGDGEEEDADEDEEAEAATGKWAANDDEDDIDTKKKTDEED</sequence>
<evidence type="ECO:0000256" key="7">
    <source>
        <dbReference type="SAM" id="MobiDB-lite"/>
    </source>
</evidence>
<evidence type="ECO:0000256" key="3">
    <source>
        <dbReference type="ARBA" id="ARBA00023242"/>
    </source>
</evidence>
<dbReference type="AlphaFoldDB" id="A0A834R3U9"/>
<dbReference type="GO" id="GO:0005634">
    <property type="term" value="C:nucleus"/>
    <property type="evidence" value="ECO:0007669"/>
    <property type="project" value="UniProtKB-SubCell"/>
</dbReference>
<dbReference type="PANTHER" id="PTHR22745">
    <property type="entry name" value="PROTHYMOSIN ALPHA"/>
    <property type="match status" value="1"/>
</dbReference>
<gene>
    <name evidence="8" type="ORF">GHT09_000589</name>
</gene>
<evidence type="ECO:0000256" key="1">
    <source>
        <dbReference type="ARBA" id="ARBA00004123"/>
    </source>
</evidence>
<comment type="similarity">
    <text evidence="2">Belongs to the pro/parathymosin family.</text>
</comment>
<dbReference type="GO" id="GO:0043066">
    <property type="term" value="P:negative regulation of apoptotic process"/>
    <property type="evidence" value="ECO:0007669"/>
    <property type="project" value="TreeGrafter"/>
</dbReference>
<evidence type="ECO:0000256" key="5">
    <source>
        <dbReference type="ARBA" id="ARBA00038744"/>
    </source>
</evidence>
<evidence type="ECO:0000256" key="2">
    <source>
        <dbReference type="ARBA" id="ARBA00008032"/>
    </source>
</evidence>
<evidence type="ECO:0000256" key="4">
    <source>
        <dbReference type="ARBA" id="ARBA00037621"/>
    </source>
</evidence>
<dbReference type="InterPro" id="IPR004931">
    <property type="entry name" value="Pro/parathymosin"/>
</dbReference>